<sequence>MRILTLRSLLLAPVALGYVVNEGTTYQIYPEALTHNGQAVDDAPSIHQAFDLCGINGTVIFTNNTFHINSILNTTNLLNCNVSLRGELRFSTNTPYWKSHVYSVIYQNQSTAWLFGGINTWYTENKNQANQPGRPISITFYNSTNLLADGLTIFQPQFWATLVWQSTNVSLRNFYVNATSNDEWGTVNTDGYDSWRSSNLLVESATIINGDDCVAAKGNTTNLLVRHVTCHGSAGMTIGSIGQYPEWPDYVENVTFDGVRCINSSTGAYIKTWQGIPVDQDSNGDVGGGGLGLVKNVTFKNFEMINTSLPIQISQCMYSESSGACNTSKLQIEDVSWVNITGTSRYNVVASLYCSDPVPCPGIIFDNVTFESVNHTLGLPMWNTTMQDEVYQCANIDGQNSSGIPCNRVAPDSFGGVSHNVQ</sequence>
<dbReference type="InterPro" id="IPR000743">
    <property type="entry name" value="Glyco_hydro_28"/>
</dbReference>
<evidence type="ECO:0000256" key="9">
    <source>
        <dbReference type="ARBA" id="ARBA00023277"/>
    </source>
</evidence>
<dbReference type="SMART" id="SM00710">
    <property type="entry name" value="PbH1"/>
    <property type="match status" value="5"/>
</dbReference>
<dbReference type="PANTHER" id="PTHR31736:SF12">
    <property type="entry name" value="EXO-POLYGALACTURONASE, PUTATIVE-RELATED"/>
    <property type="match status" value="1"/>
</dbReference>
<keyword evidence="11" id="KW-0961">Cell wall biogenesis/degradation</keyword>
<dbReference type="GO" id="GO:0005576">
    <property type="term" value="C:extracellular region"/>
    <property type="evidence" value="ECO:0007669"/>
    <property type="project" value="UniProtKB-SubCell"/>
</dbReference>
<dbReference type="GO" id="GO:0004650">
    <property type="term" value="F:polygalacturonase activity"/>
    <property type="evidence" value="ECO:0007669"/>
    <property type="project" value="InterPro"/>
</dbReference>
<evidence type="ECO:0000256" key="14">
    <source>
        <dbReference type="ARBA" id="ARBA00038933"/>
    </source>
</evidence>
<keyword evidence="10 16" id="KW-0326">Glycosidase</keyword>
<dbReference type="InterPro" id="IPR011050">
    <property type="entry name" value="Pectin_lyase_fold/virulence"/>
</dbReference>
<protein>
    <recommendedName>
        <fullName evidence="14">galacturonan 1,4-alpha-galacturonidase</fullName>
        <ecNumber evidence="14">3.2.1.67</ecNumber>
    </recommendedName>
</protein>
<keyword evidence="9" id="KW-0119">Carbohydrate metabolism</keyword>
<dbReference type="Proteomes" id="UP000001745">
    <property type="component" value="Unassembled WGS sequence"/>
</dbReference>
<accession>B8LTI1</accession>
<keyword evidence="6 16" id="KW-0378">Hydrolase</keyword>
<dbReference type="SUPFAM" id="SSF51126">
    <property type="entry name" value="Pectin lyase-like"/>
    <property type="match status" value="1"/>
</dbReference>
<dbReference type="GO" id="GO:0045490">
    <property type="term" value="P:pectin catabolic process"/>
    <property type="evidence" value="ECO:0007669"/>
    <property type="project" value="UniProtKB-ARBA"/>
</dbReference>
<evidence type="ECO:0000256" key="6">
    <source>
        <dbReference type="ARBA" id="ARBA00022801"/>
    </source>
</evidence>
<evidence type="ECO:0000256" key="16">
    <source>
        <dbReference type="RuleBase" id="RU361169"/>
    </source>
</evidence>
<dbReference type="InterPro" id="IPR012334">
    <property type="entry name" value="Pectin_lyas_fold"/>
</dbReference>
<evidence type="ECO:0000313" key="18">
    <source>
        <dbReference type="EMBL" id="EED23059.1"/>
    </source>
</evidence>
<dbReference type="VEuPathDB" id="FungiDB:TSTA_065170"/>
<evidence type="ECO:0000256" key="5">
    <source>
        <dbReference type="ARBA" id="ARBA00022737"/>
    </source>
</evidence>
<comment type="subcellular location">
    <subcellularLocation>
        <location evidence="1">Secreted</location>
    </subcellularLocation>
</comment>
<gene>
    <name evidence="18" type="ORF">TSTA_065170</name>
</gene>
<evidence type="ECO:0000313" key="19">
    <source>
        <dbReference type="Proteomes" id="UP000001745"/>
    </source>
</evidence>
<dbReference type="HOGENOM" id="CLU_016031_1_1_1"/>
<evidence type="ECO:0000256" key="11">
    <source>
        <dbReference type="ARBA" id="ARBA00023316"/>
    </source>
</evidence>
<evidence type="ECO:0000256" key="12">
    <source>
        <dbReference type="ARBA" id="ARBA00023326"/>
    </source>
</evidence>
<keyword evidence="19" id="KW-1185">Reference proteome</keyword>
<proteinExistence type="inferred from homology"/>
<dbReference type="PhylomeDB" id="B8LTI1"/>
<dbReference type="InterPro" id="IPR006626">
    <property type="entry name" value="PbH1"/>
</dbReference>
<comment type="function">
    <text evidence="13">Specific in hydrolyzing the terminal glycosidic bond of polygalacturonic acid and oligogalacturonates.</text>
</comment>
<feature type="chain" id="PRO_5002877374" description="galacturonan 1,4-alpha-galacturonidase" evidence="17">
    <location>
        <begin position="18"/>
        <end position="422"/>
    </location>
</feature>
<evidence type="ECO:0000256" key="13">
    <source>
        <dbReference type="ARBA" id="ARBA00037312"/>
    </source>
</evidence>
<keyword evidence="8" id="KW-0325">Glycoprotein</keyword>
<dbReference type="GeneID" id="8104420"/>
<dbReference type="Gene3D" id="2.160.20.10">
    <property type="entry name" value="Single-stranded right-handed beta-helix, Pectin lyase-like"/>
    <property type="match status" value="1"/>
</dbReference>
<dbReference type="GO" id="GO:0047911">
    <property type="term" value="F:galacturan 1,4-alpha-galacturonidase activity"/>
    <property type="evidence" value="ECO:0007669"/>
    <property type="project" value="UniProtKB-EC"/>
</dbReference>
<dbReference type="InParanoid" id="B8LTI1"/>
<dbReference type="GO" id="GO:0071555">
    <property type="term" value="P:cell wall organization"/>
    <property type="evidence" value="ECO:0007669"/>
    <property type="project" value="UniProtKB-KW"/>
</dbReference>
<keyword evidence="12" id="KW-0624">Polysaccharide degradation</keyword>
<keyword evidence="7" id="KW-1015">Disulfide bond</keyword>
<dbReference type="eggNOG" id="ENOG502QRJW">
    <property type="taxonomic scope" value="Eukaryota"/>
</dbReference>
<evidence type="ECO:0000256" key="17">
    <source>
        <dbReference type="SAM" id="SignalP"/>
    </source>
</evidence>
<dbReference type="Pfam" id="PF00295">
    <property type="entry name" value="Glyco_hydro_28"/>
    <property type="match status" value="1"/>
</dbReference>
<evidence type="ECO:0000256" key="10">
    <source>
        <dbReference type="ARBA" id="ARBA00023295"/>
    </source>
</evidence>
<evidence type="ECO:0000256" key="2">
    <source>
        <dbReference type="ARBA" id="ARBA00008834"/>
    </source>
</evidence>
<evidence type="ECO:0000256" key="1">
    <source>
        <dbReference type="ARBA" id="ARBA00004613"/>
    </source>
</evidence>
<dbReference type="EC" id="3.2.1.67" evidence="14"/>
<dbReference type="OMA" id="WHTFVAY"/>
<comment type="similarity">
    <text evidence="2 16">Belongs to the glycosyl hydrolase 28 family.</text>
</comment>
<keyword evidence="4 17" id="KW-0732">Signal</keyword>
<keyword evidence="3" id="KW-0964">Secreted</keyword>
<evidence type="ECO:0000256" key="4">
    <source>
        <dbReference type="ARBA" id="ARBA00022729"/>
    </source>
</evidence>
<dbReference type="AlphaFoldDB" id="B8LTI1"/>
<keyword evidence="5" id="KW-0677">Repeat</keyword>
<evidence type="ECO:0000256" key="3">
    <source>
        <dbReference type="ARBA" id="ARBA00022525"/>
    </source>
</evidence>
<name>B8LTI1_TALSN</name>
<dbReference type="EMBL" id="EQ962652">
    <property type="protein sequence ID" value="EED23059.1"/>
    <property type="molecule type" value="Genomic_DNA"/>
</dbReference>
<evidence type="ECO:0000256" key="7">
    <source>
        <dbReference type="ARBA" id="ARBA00023157"/>
    </source>
</evidence>
<evidence type="ECO:0000256" key="15">
    <source>
        <dbReference type="ARBA" id="ARBA00048766"/>
    </source>
</evidence>
<reference evidence="19" key="1">
    <citation type="journal article" date="2015" name="Genome Announc.">
        <title>Genome sequence of the AIDS-associated pathogen Penicillium marneffei (ATCC18224) and its near taxonomic relative Talaromyces stipitatus (ATCC10500).</title>
        <authorList>
            <person name="Nierman W.C."/>
            <person name="Fedorova-Abrams N.D."/>
            <person name="Andrianopoulos A."/>
        </authorList>
    </citation>
    <scope>NUCLEOTIDE SEQUENCE [LARGE SCALE GENOMIC DNA]</scope>
    <source>
        <strain evidence="19">ATCC 10500 / CBS 375.48 / QM 6759 / NRRL 1006</strain>
    </source>
</reference>
<dbReference type="STRING" id="441959.B8LTI1"/>
<dbReference type="RefSeq" id="XP_002340446.1">
    <property type="nucleotide sequence ID" value="XM_002340405.1"/>
</dbReference>
<comment type="catalytic activity">
    <reaction evidence="15">
        <text>[(1-&gt;4)-alpha-D-galacturonosyl](n) + H2O = alpha-D-galacturonate + [(1-&gt;4)-alpha-D-galacturonosyl](n-1)</text>
        <dbReference type="Rhea" id="RHEA:14117"/>
        <dbReference type="Rhea" id="RHEA-COMP:14570"/>
        <dbReference type="Rhea" id="RHEA-COMP:14572"/>
        <dbReference type="ChEBI" id="CHEBI:15377"/>
        <dbReference type="ChEBI" id="CHEBI:58658"/>
        <dbReference type="ChEBI" id="CHEBI:140523"/>
        <dbReference type="EC" id="3.2.1.67"/>
    </reaction>
</comment>
<evidence type="ECO:0000256" key="8">
    <source>
        <dbReference type="ARBA" id="ARBA00023180"/>
    </source>
</evidence>
<feature type="signal peptide" evidence="17">
    <location>
        <begin position="1"/>
        <end position="17"/>
    </location>
</feature>
<organism evidence="18 19">
    <name type="scientific">Talaromyces stipitatus (strain ATCC 10500 / CBS 375.48 / QM 6759 / NRRL 1006)</name>
    <name type="common">Penicillium stipitatum</name>
    <dbReference type="NCBI Taxonomy" id="441959"/>
    <lineage>
        <taxon>Eukaryota</taxon>
        <taxon>Fungi</taxon>
        <taxon>Dikarya</taxon>
        <taxon>Ascomycota</taxon>
        <taxon>Pezizomycotina</taxon>
        <taxon>Eurotiomycetes</taxon>
        <taxon>Eurotiomycetidae</taxon>
        <taxon>Eurotiales</taxon>
        <taxon>Trichocomaceae</taxon>
        <taxon>Talaromyces</taxon>
        <taxon>Talaromyces sect. Talaromyces</taxon>
    </lineage>
</organism>
<dbReference type="OrthoDB" id="187139at2759"/>
<dbReference type="PANTHER" id="PTHR31736">
    <property type="match status" value="1"/>
</dbReference>